<dbReference type="RefSeq" id="WP_152216495.1">
    <property type="nucleotide sequence ID" value="NZ_JBAQYD010000198.1"/>
</dbReference>
<evidence type="ECO:0000256" key="1">
    <source>
        <dbReference type="ARBA" id="ARBA00022679"/>
    </source>
</evidence>
<reference evidence="4 5" key="1">
    <citation type="submission" date="2019-09" db="EMBL/GenBank/DDBJ databases">
        <title>Parvibaculum sedimenti sp. nov., isolated from sediment.</title>
        <authorList>
            <person name="Wang Y."/>
        </authorList>
    </citation>
    <scope>NUCLEOTIDE SEQUENCE [LARGE SCALE GENOMIC DNA]</scope>
    <source>
        <strain evidence="4 5">HXT-9</strain>
    </source>
</reference>
<dbReference type="CDD" id="cd04647">
    <property type="entry name" value="LbH_MAT_like"/>
    <property type="match status" value="1"/>
</dbReference>
<evidence type="ECO:0000313" key="5">
    <source>
        <dbReference type="Proteomes" id="UP000468901"/>
    </source>
</evidence>
<dbReference type="Pfam" id="PF00132">
    <property type="entry name" value="Hexapep"/>
    <property type="match status" value="1"/>
</dbReference>
<evidence type="ECO:0000256" key="2">
    <source>
        <dbReference type="ARBA" id="ARBA00022737"/>
    </source>
</evidence>
<organism evidence="4 5">
    <name type="scientific">Parvibaculum sedimenti</name>
    <dbReference type="NCBI Taxonomy" id="2608632"/>
    <lineage>
        <taxon>Bacteria</taxon>
        <taxon>Pseudomonadati</taxon>
        <taxon>Pseudomonadota</taxon>
        <taxon>Alphaproteobacteria</taxon>
        <taxon>Hyphomicrobiales</taxon>
        <taxon>Parvibaculaceae</taxon>
        <taxon>Parvibaculum</taxon>
    </lineage>
</organism>
<dbReference type="InterPro" id="IPR001451">
    <property type="entry name" value="Hexapep"/>
</dbReference>
<gene>
    <name evidence="4" type="ORF">F2P47_11460</name>
</gene>
<dbReference type="SUPFAM" id="SSF51161">
    <property type="entry name" value="Trimeric LpxA-like enzymes"/>
    <property type="match status" value="1"/>
</dbReference>
<keyword evidence="2" id="KW-0677">Repeat</keyword>
<protein>
    <submittedName>
        <fullName evidence="4">Acyltransferase</fullName>
    </submittedName>
</protein>
<dbReference type="InterPro" id="IPR011004">
    <property type="entry name" value="Trimer_LpxA-like_sf"/>
</dbReference>
<dbReference type="PANTHER" id="PTHR23416:SF78">
    <property type="entry name" value="LIPOPOLYSACCHARIDE BIOSYNTHESIS O-ACETYL TRANSFERASE WBBJ-RELATED"/>
    <property type="match status" value="1"/>
</dbReference>
<dbReference type="Proteomes" id="UP000468901">
    <property type="component" value="Unassembled WGS sequence"/>
</dbReference>
<accession>A0A6N6VG53</accession>
<dbReference type="PANTHER" id="PTHR23416">
    <property type="entry name" value="SIALIC ACID SYNTHASE-RELATED"/>
    <property type="match status" value="1"/>
</dbReference>
<dbReference type="Gene3D" id="2.160.10.10">
    <property type="entry name" value="Hexapeptide repeat proteins"/>
    <property type="match status" value="1"/>
</dbReference>
<keyword evidence="3 4" id="KW-0012">Acyltransferase</keyword>
<name>A0A6N6VG53_9HYPH</name>
<dbReference type="EMBL" id="WESC01000009">
    <property type="protein sequence ID" value="KAB7739686.1"/>
    <property type="molecule type" value="Genomic_DNA"/>
</dbReference>
<dbReference type="InterPro" id="IPR051159">
    <property type="entry name" value="Hexapeptide_acetyltransf"/>
</dbReference>
<dbReference type="GO" id="GO:0016746">
    <property type="term" value="F:acyltransferase activity"/>
    <property type="evidence" value="ECO:0007669"/>
    <property type="project" value="UniProtKB-KW"/>
</dbReference>
<keyword evidence="5" id="KW-1185">Reference proteome</keyword>
<evidence type="ECO:0000313" key="4">
    <source>
        <dbReference type="EMBL" id="KAB7739686.1"/>
    </source>
</evidence>
<dbReference type="PROSITE" id="PS00101">
    <property type="entry name" value="HEXAPEP_TRANSFERASES"/>
    <property type="match status" value="1"/>
</dbReference>
<keyword evidence="1 4" id="KW-0808">Transferase</keyword>
<sequence>MRRERRPYYIRRLQGAWVRFQTKHFLVPAFDEAGPGLAVSSPRNVEVFGGNIRIGTCVHLNAAVGNMIRLCTWTTDGREGRITLGDYVLVSPGTHIVASESITIGSNTMIASGCYISDSDWHDTYDRTRELDKHAPIVIGENAWLGVRVIVGKGVTIGENSIIGAGSVVTKDIPANCIAAGNPARVLRQLDPERPIRKRSELFAEPERIEQDMDRLMRYLLRENTLWGWLRSVFFPTRED</sequence>
<proteinExistence type="predicted"/>
<evidence type="ECO:0000256" key="3">
    <source>
        <dbReference type="ARBA" id="ARBA00023315"/>
    </source>
</evidence>
<dbReference type="AlphaFoldDB" id="A0A6N6VG53"/>
<comment type="caution">
    <text evidence="4">The sequence shown here is derived from an EMBL/GenBank/DDBJ whole genome shotgun (WGS) entry which is preliminary data.</text>
</comment>
<dbReference type="InterPro" id="IPR018357">
    <property type="entry name" value="Hexapep_transf_CS"/>
</dbReference>